<evidence type="ECO:0000313" key="5">
    <source>
        <dbReference type="Proteomes" id="UP000473014"/>
    </source>
</evidence>
<dbReference type="EMBL" id="WIXO01000001">
    <property type="protein sequence ID" value="MTE19943.1"/>
    <property type="molecule type" value="Genomic_DNA"/>
</dbReference>
<dbReference type="RefSeq" id="WP_155071160.1">
    <property type="nucleotide sequence ID" value="NZ_WIXO01000001.1"/>
</dbReference>
<evidence type="ECO:0000256" key="1">
    <source>
        <dbReference type="SAM" id="MobiDB-lite"/>
    </source>
</evidence>
<keyword evidence="2" id="KW-0812">Transmembrane</keyword>
<organism evidence="4 5">
    <name type="scientific">Streptomyces taklimakanensis</name>
    <dbReference type="NCBI Taxonomy" id="2569853"/>
    <lineage>
        <taxon>Bacteria</taxon>
        <taxon>Bacillati</taxon>
        <taxon>Actinomycetota</taxon>
        <taxon>Actinomycetes</taxon>
        <taxon>Kitasatosporales</taxon>
        <taxon>Streptomycetaceae</taxon>
        <taxon>Streptomyces</taxon>
    </lineage>
</organism>
<evidence type="ECO:0000313" key="4">
    <source>
        <dbReference type="EMBL" id="MTE19943.1"/>
    </source>
</evidence>
<dbReference type="AlphaFoldDB" id="A0A6G2BD03"/>
<gene>
    <name evidence="4" type="ORF">F0L17_12610</name>
</gene>
<evidence type="ECO:0008006" key="6">
    <source>
        <dbReference type="Google" id="ProtNLM"/>
    </source>
</evidence>
<evidence type="ECO:0000256" key="2">
    <source>
        <dbReference type="SAM" id="Phobius"/>
    </source>
</evidence>
<dbReference type="Proteomes" id="UP000473014">
    <property type="component" value="Unassembled WGS sequence"/>
</dbReference>
<protein>
    <recommendedName>
        <fullName evidence="6">Gram-positive cocci surface proteins LPxTG domain-containing protein</fullName>
    </recommendedName>
</protein>
<keyword evidence="5" id="KW-1185">Reference proteome</keyword>
<feature type="compositionally biased region" description="Low complexity" evidence="1">
    <location>
        <begin position="46"/>
        <end position="56"/>
    </location>
</feature>
<feature type="signal peptide" evidence="3">
    <location>
        <begin position="1"/>
        <end position="23"/>
    </location>
</feature>
<feature type="region of interest" description="Disordered" evidence="1">
    <location>
        <begin position="29"/>
        <end position="197"/>
    </location>
</feature>
<proteinExistence type="predicted"/>
<keyword evidence="2" id="KW-0472">Membrane</keyword>
<sequence>MRETVITLLACLMVLIPAPLALASHQTAPRAAVPDTGQGGTESVQDGPSSSPSPSEDPGHSEEPDEPGRPDDRPSRPSWHTLPPWSPDDTEPTPTPSPTTARPSAGEPSGEPSETDPGRNGDADGDDRRGRERPEGKPSATRRDVSRQTPHGWTEQISDHRPHGSVRIDDYEYEDGENQDDGEGVEGYTRNRATPPTGQLLPVLPLGAGLTFLGLGLAALALRLRR</sequence>
<feature type="compositionally biased region" description="Basic and acidic residues" evidence="1">
    <location>
        <begin position="57"/>
        <end position="75"/>
    </location>
</feature>
<feature type="compositionally biased region" description="Acidic residues" evidence="1">
    <location>
        <begin position="171"/>
        <end position="184"/>
    </location>
</feature>
<feature type="compositionally biased region" description="Basic and acidic residues" evidence="1">
    <location>
        <begin position="116"/>
        <end position="146"/>
    </location>
</feature>
<feature type="transmembrane region" description="Helical" evidence="2">
    <location>
        <begin position="200"/>
        <end position="222"/>
    </location>
</feature>
<reference evidence="4 5" key="1">
    <citation type="submission" date="2019-11" db="EMBL/GenBank/DDBJ databases">
        <authorList>
            <person name="Yuan L."/>
        </authorList>
    </citation>
    <scope>NUCLEOTIDE SEQUENCE [LARGE SCALE GENOMIC DNA]</scope>
    <source>
        <strain evidence="4 5">TRM43335</strain>
    </source>
</reference>
<accession>A0A6G2BD03</accession>
<evidence type="ECO:0000256" key="3">
    <source>
        <dbReference type="SAM" id="SignalP"/>
    </source>
</evidence>
<name>A0A6G2BD03_9ACTN</name>
<feature type="chain" id="PRO_5026067786" description="Gram-positive cocci surface proteins LPxTG domain-containing protein" evidence="3">
    <location>
        <begin position="24"/>
        <end position="226"/>
    </location>
</feature>
<comment type="caution">
    <text evidence="4">The sequence shown here is derived from an EMBL/GenBank/DDBJ whole genome shotgun (WGS) entry which is preliminary data.</text>
</comment>
<keyword evidence="2" id="KW-1133">Transmembrane helix</keyword>
<feature type="compositionally biased region" description="Basic and acidic residues" evidence="1">
    <location>
        <begin position="157"/>
        <end position="170"/>
    </location>
</feature>
<keyword evidence="3" id="KW-0732">Signal</keyword>